<reference evidence="1 2" key="1">
    <citation type="submission" date="2015-09" db="EMBL/GenBank/DDBJ databases">
        <title>Trachymyrmex cornetzi WGS genome.</title>
        <authorList>
            <person name="Nygaard S."/>
            <person name="Hu H."/>
            <person name="Boomsma J."/>
            <person name="Zhang G."/>
        </authorList>
    </citation>
    <scope>NUCLEOTIDE SEQUENCE [LARGE SCALE GENOMIC DNA]</scope>
    <source>
        <strain evidence="1">Tcor2-1</strain>
        <tissue evidence="1">Whole body</tissue>
    </source>
</reference>
<dbReference type="Proteomes" id="UP000078492">
    <property type="component" value="Unassembled WGS sequence"/>
</dbReference>
<proteinExistence type="predicted"/>
<sequence>MEDNEPPQKKIKLIEAEEDILVEEDVHMEEDFVHMEEVVLSEEKDEDEVPIIIDDWEKEEEEEVAYINGFPFYINNISGEEYAAFMIELLQLHDEEELIRVLVEAEEEEEEAEE</sequence>
<name>A0A151IU66_9HYME</name>
<organism evidence="1 2">
    <name type="scientific">Trachymyrmex cornetzi</name>
    <dbReference type="NCBI Taxonomy" id="471704"/>
    <lineage>
        <taxon>Eukaryota</taxon>
        <taxon>Metazoa</taxon>
        <taxon>Ecdysozoa</taxon>
        <taxon>Arthropoda</taxon>
        <taxon>Hexapoda</taxon>
        <taxon>Insecta</taxon>
        <taxon>Pterygota</taxon>
        <taxon>Neoptera</taxon>
        <taxon>Endopterygota</taxon>
        <taxon>Hymenoptera</taxon>
        <taxon>Apocrita</taxon>
        <taxon>Aculeata</taxon>
        <taxon>Formicoidea</taxon>
        <taxon>Formicidae</taxon>
        <taxon>Myrmicinae</taxon>
        <taxon>Trachymyrmex</taxon>
    </lineage>
</organism>
<protein>
    <submittedName>
        <fullName evidence="1">Uncharacterized protein</fullName>
    </submittedName>
</protein>
<dbReference type="AlphaFoldDB" id="A0A151IU66"/>
<evidence type="ECO:0000313" key="1">
    <source>
        <dbReference type="EMBL" id="KYN10911.1"/>
    </source>
</evidence>
<gene>
    <name evidence="1" type="ORF">ALC57_16950</name>
</gene>
<evidence type="ECO:0000313" key="2">
    <source>
        <dbReference type="Proteomes" id="UP000078492"/>
    </source>
</evidence>
<accession>A0A151IU66</accession>
<dbReference type="EMBL" id="KQ980971">
    <property type="protein sequence ID" value="KYN10911.1"/>
    <property type="molecule type" value="Genomic_DNA"/>
</dbReference>
<keyword evidence="2" id="KW-1185">Reference proteome</keyword>